<gene>
    <name evidence="3" type="ORF">DFR57_108173</name>
</gene>
<reference evidence="3 4" key="1">
    <citation type="submission" date="2018-07" db="EMBL/GenBank/DDBJ databases">
        <title>Genomic Encyclopedia of Type Strains, Phase IV (KMG-IV): sequencing the most valuable type-strain genomes for metagenomic binning, comparative biology and taxonomic classification.</title>
        <authorList>
            <person name="Goeker M."/>
        </authorList>
    </citation>
    <scope>NUCLEOTIDE SEQUENCE [LARGE SCALE GENOMIC DNA]</scope>
    <source>
        <strain evidence="3 4">DSM 27696</strain>
    </source>
</reference>
<comment type="caution">
    <text evidence="3">The sequence shown here is derived from an EMBL/GenBank/DDBJ whole genome shotgun (WGS) entry which is preliminary data.</text>
</comment>
<name>A0A368XGF2_9BACI</name>
<feature type="domain" description="YtkA-like" evidence="2">
    <location>
        <begin position="36"/>
        <end position="118"/>
    </location>
</feature>
<dbReference type="PROSITE" id="PS51257">
    <property type="entry name" value="PROKAR_LIPOPROTEIN"/>
    <property type="match status" value="1"/>
</dbReference>
<feature type="signal peptide" evidence="1">
    <location>
        <begin position="1"/>
        <end position="17"/>
    </location>
</feature>
<dbReference type="EMBL" id="QPJJ01000008">
    <property type="protein sequence ID" value="RCW67072.1"/>
    <property type="molecule type" value="Genomic_DNA"/>
</dbReference>
<dbReference type="AlphaFoldDB" id="A0A368XGF2"/>
<dbReference type="InterPro" id="IPR032693">
    <property type="entry name" value="YtkA-like_dom"/>
</dbReference>
<dbReference type="OrthoDB" id="2679563at2"/>
<feature type="chain" id="PRO_5039595738" evidence="1">
    <location>
        <begin position="18"/>
        <end position="136"/>
    </location>
</feature>
<organism evidence="3 4">
    <name type="scientific">Saliterribacillus persicus</name>
    <dbReference type="NCBI Taxonomy" id="930114"/>
    <lineage>
        <taxon>Bacteria</taxon>
        <taxon>Bacillati</taxon>
        <taxon>Bacillota</taxon>
        <taxon>Bacilli</taxon>
        <taxon>Bacillales</taxon>
        <taxon>Bacillaceae</taxon>
        <taxon>Saliterribacillus</taxon>
    </lineage>
</organism>
<keyword evidence="4" id="KW-1185">Reference proteome</keyword>
<evidence type="ECO:0000259" key="2">
    <source>
        <dbReference type="Pfam" id="PF13115"/>
    </source>
</evidence>
<dbReference type="RefSeq" id="WP_114353218.1">
    <property type="nucleotide sequence ID" value="NZ_QPJJ01000008.1"/>
</dbReference>
<keyword evidence="1" id="KW-0732">Signal</keyword>
<accession>A0A368XGF2</accession>
<dbReference type="Proteomes" id="UP000252585">
    <property type="component" value="Unassembled WGS sequence"/>
</dbReference>
<evidence type="ECO:0000256" key="1">
    <source>
        <dbReference type="SAM" id="SignalP"/>
    </source>
</evidence>
<sequence>MKKLAIVLMLFSLLLLASCSNDSDTEDSNHEDMEMDAQPIEATLDLPEKAEVMETIEAKVTVLHNGEAVEDADEVEFEYWLEGKKGDSEMIMAEHIGEGVYKVEVSFDATGTYILQSHVTALAQHTMPKQEIEVTD</sequence>
<evidence type="ECO:0000313" key="3">
    <source>
        <dbReference type="EMBL" id="RCW67072.1"/>
    </source>
</evidence>
<proteinExistence type="predicted"/>
<dbReference type="Pfam" id="PF13115">
    <property type="entry name" value="YtkA"/>
    <property type="match status" value="1"/>
</dbReference>
<evidence type="ECO:0000313" key="4">
    <source>
        <dbReference type="Proteomes" id="UP000252585"/>
    </source>
</evidence>
<protein>
    <submittedName>
        <fullName evidence="3">YtkA-like protein</fullName>
    </submittedName>
</protein>